<dbReference type="Gene3D" id="3.40.50.1820">
    <property type="entry name" value="alpha/beta hydrolase"/>
    <property type="match status" value="1"/>
</dbReference>
<comment type="caution">
    <text evidence="2">The sequence shown here is derived from an EMBL/GenBank/DDBJ whole genome shotgun (WGS) entry which is preliminary data.</text>
</comment>
<name>A0A326U2K2_THEHA</name>
<evidence type="ECO:0000259" key="1">
    <source>
        <dbReference type="Pfam" id="PF01738"/>
    </source>
</evidence>
<dbReference type="Proteomes" id="UP000248806">
    <property type="component" value="Unassembled WGS sequence"/>
</dbReference>
<protein>
    <submittedName>
        <fullName evidence="2">Carboxymethylenebutenolidase</fullName>
    </submittedName>
</protein>
<evidence type="ECO:0000313" key="3">
    <source>
        <dbReference type="Proteomes" id="UP000248806"/>
    </source>
</evidence>
<evidence type="ECO:0000313" key="2">
    <source>
        <dbReference type="EMBL" id="PZW25270.1"/>
    </source>
</evidence>
<feature type="domain" description="Dienelactone hydrolase" evidence="1">
    <location>
        <begin position="11"/>
        <end position="225"/>
    </location>
</feature>
<dbReference type="GO" id="GO:0016787">
    <property type="term" value="F:hydrolase activity"/>
    <property type="evidence" value="ECO:0007669"/>
    <property type="project" value="InterPro"/>
</dbReference>
<dbReference type="AlphaFoldDB" id="A0A326U2K2"/>
<dbReference type="InterPro" id="IPR002925">
    <property type="entry name" value="Dienelactn_hydro"/>
</dbReference>
<reference evidence="2 3" key="1">
    <citation type="submission" date="2018-06" db="EMBL/GenBank/DDBJ databases">
        <title>Genomic Encyclopedia of Archaeal and Bacterial Type Strains, Phase II (KMG-II): from individual species to whole genera.</title>
        <authorList>
            <person name="Goeker M."/>
        </authorList>
    </citation>
    <scope>NUCLEOTIDE SEQUENCE [LARGE SCALE GENOMIC DNA]</scope>
    <source>
        <strain evidence="2 3">ATCC BAA-1881</strain>
    </source>
</reference>
<dbReference type="RefSeq" id="WP_111324658.1">
    <property type="nucleotide sequence ID" value="NZ_BIFX01000002.1"/>
</dbReference>
<keyword evidence="3" id="KW-1185">Reference proteome</keyword>
<dbReference type="SUPFAM" id="SSF53474">
    <property type="entry name" value="alpha/beta-Hydrolases"/>
    <property type="match status" value="1"/>
</dbReference>
<organism evidence="2 3">
    <name type="scientific">Thermosporothrix hazakensis</name>
    <dbReference type="NCBI Taxonomy" id="644383"/>
    <lineage>
        <taxon>Bacteria</taxon>
        <taxon>Bacillati</taxon>
        <taxon>Chloroflexota</taxon>
        <taxon>Ktedonobacteria</taxon>
        <taxon>Ktedonobacterales</taxon>
        <taxon>Thermosporotrichaceae</taxon>
        <taxon>Thermosporothrix</taxon>
    </lineage>
</organism>
<dbReference type="PANTHER" id="PTHR46623:SF6">
    <property type="entry name" value="ALPHA_BETA-HYDROLASES SUPERFAMILY PROTEIN"/>
    <property type="match status" value="1"/>
</dbReference>
<sequence>MRAFQSEGRTINAYLAEPEHSSGAGVLVLHAWWGLTQPFRQICDRLAQAGFVALAPDLYHGKTTTAIEEAEALVNALNQEKERVRDDIAGAVQVLLQHVATSPAGGREQDKLAVVGFSLGGAYALDLSIKEAEKIAAVVTFYCAYPGLEYSRARAAYLCHFAENDPFDPPEAFAEMEQEIKAAGRPLTSYTYPGTTHWFFEENRPEYDAQAAHVAWERTIEFLHEQLD</sequence>
<dbReference type="InterPro" id="IPR051049">
    <property type="entry name" value="Dienelactone_hydrolase-like"/>
</dbReference>
<accession>A0A326U2K2</accession>
<gene>
    <name evidence="2" type="ORF">EI42_04322</name>
</gene>
<dbReference type="OrthoDB" id="9771666at2"/>
<dbReference type="Pfam" id="PF01738">
    <property type="entry name" value="DLH"/>
    <property type="match status" value="1"/>
</dbReference>
<dbReference type="EMBL" id="QKUF01000019">
    <property type="protein sequence ID" value="PZW25270.1"/>
    <property type="molecule type" value="Genomic_DNA"/>
</dbReference>
<dbReference type="InterPro" id="IPR029058">
    <property type="entry name" value="AB_hydrolase_fold"/>
</dbReference>
<dbReference type="PANTHER" id="PTHR46623">
    <property type="entry name" value="CARBOXYMETHYLENEBUTENOLIDASE-RELATED"/>
    <property type="match status" value="1"/>
</dbReference>
<proteinExistence type="predicted"/>